<comment type="caution">
    <text evidence="1">The sequence shown here is derived from an EMBL/GenBank/DDBJ whole genome shotgun (WGS) entry which is preliminary data.</text>
</comment>
<dbReference type="InterPro" id="IPR027417">
    <property type="entry name" value="P-loop_NTPase"/>
</dbReference>
<name>A0A6P2CD53_9NOCA</name>
<dbReference type="Proteomes" id="UP000471120">
    <property type="component" value="Unassembled WGS sequence"/>
</dbReference>
<protein>
    <submittedName>
        <fullName evidence="1">Terminase</fullName>
    </submittedName>
</protein>
<proteinExistence type="predicted"/>
<accession>A0A6P2CD53</accession>
<gene>
    <name evidence="1" type="ORF">DW322_11230</name>
</gene>
<sequence length="354" mass="39679">MAETEHAPIDFPTLGFLVGDWIEAHCIIPDGFKAGQPFRLYNDQLRFLCNHYRVKSDAKWDPRDPVLAPAFYNRRSQLVRPQKWGKGPLTAAIIANEGAGVSTFAGWARGGEVYDCRDFGCGCGFVFEYEPGDPMGMPYPTPLIQLTATSEEQTDNVYRPLQEMIRRGPLGELMRVGEEFIRLAGNGRIDVVTSSATSRLGNPITFALQDETGIWLTSNHMQKVADTQRRGLAGMGGRSIETTNPWDPSENSVAQNTFESRATDIFKDFPMAPKTLSYTDKRERRRIHRFAYGDSLRERGGHIDLDSIEAEAMEILERDPSQAERFFGNRIVHGLGAWLREGLWEAHYAGAVAS</sequence>
<dbReference type="AlphaFoldDB" id="A0A6P2CD53"/>
<evidence type="ECO:0000313" key="2">
    <source>
        <dbReference type="Proteomes" id="UP000471120"/>
    </source>
</evidence>
<evidence type="ECO:0000313" key="1">
    <source>
        <dbReference type="EMBL" id="TXG90684.1"/>
    </source>
</evidence>
<reference evidence="1 2" key="1">
    <citation type="submission" date="2018-07" db="EMBL/GenBank/DDBJ databases">
        <title>Genome sequence of Rhodococcus rhodnii ATCC 35071 from Rhodnius prolixus.</title>
        <authorList>
            <person name="Patel V."/>
            <person name="Vogel K.J."/>
        </authorList>
    </citation>
    <scope>NUCLEOTIDE SEQUENCE [LARGE SCALE GENOMIC DNA]</scope>
    <source>
        <strain evidence="1 2">ATCC 35071</strain>
    </source>
</reference>
<dbReference type="Gene3D" id="3.40.50.300">
    <property type="entry name" value="P-loop containing nucleotide triphosphate hydrolases"/>
    <property type="match status" value="1"/>
</dbReference>
<dbReference type="RefSeq" id="WP_010836670.1">
    <property type="nucleotide sequence ID" value="NZ_QRCM01000001.1"/>
</dbReference>
<organism evidence="1 2">
    <name type="scientific">Rhodococcus rhodnii</name>
    <dbReference type="NCBI Taxonomy" id="38312"/>
    <lineage>
        <taxon>Bacteria</taxon>
        <taxon>Bacillati</taxon>
        <taxon>Actinomycetota</taxon>
        <taxon>Actinomycetes</taxon>
        <taxon>Mycobacteriales</taxon>
        <taxon>Nocardiaceae</taxon>
        <taxon>Rhodococcus</taxon>
    </lineage>
</organism>
<dbReference type="EMBL" id="QRCM01000001">
    <property type="protein sequence ID" value="TXG90684.1"/>
    <property type="molecule type" value="Genomic_DNA"/>
</dbReference>